<organism evidence="1 2">
    <name type="scientific">Methylobacterium brachythecii</name>
    <dbReference type="NCBI Taxonomy" id="1176177"/>
    <lineage>
        <taxon>Bacteria</taxon>
        <taxon>Pseudomonadati</taxon>
        <taxon>Pseudomonadota</taxon>
        <taxon>Alphaproteobacteria</taxon>
        <taxon>Hyphomicrobiales</taxon>
        <taxon>Methylobacteriaceae</taxon>
        <taxon>Methylobacterium</taxon>
    </lineage>
</organism>
<evidence type="ECO:0000313" key="1">
    <source>
        <dbReference type="EMBL" id="GLS45548.1"/>
    </source>
</evidence>
<gene>
    <name evidence="1" type="ORF">GCM10007884_35390</name>
</gene>
<evidence type="ECO:0000313" key="2">
    <source>
        <dbReference type="Proteomes" id="UP001156881"/>
    </source>
</evidence>
<dbReference type="Proteomes" id="UP001156881">
    <property type="component" value="Unassembled WGS sequence"/>
</dbReference>
<proteinExistence type="predicted"/>
<name>A0ABQ6DB58_9HYPH</name>
<sequence>MLLPSRQRAAIAAEAQRLLVELGAAAHGTARTLARSTLRYGQPKDPFWSKVANQILRLNSTKAT</sequence>
<protein>
    <submittedName>
        <fullName evidence="1">Uncharacterized protein</fullName>
    </submittedName>
</protein>
<comment type="caution">
    <text evidence="1">The sequence shown here is derived from an EMBL/GenBank/DDBJ whole genome shotgun (WGS) entry which is preliminary data.</text>
</comment>
<keyword evidence="2" id="KW-1185">Reference proteome</keyword>
<accession>A0ABQ6DB58</accession>
<dbReference type="EMBL" id="BSPG01000024">
    <property type="protein sequence ID" value="GLS45548.1"/>
    <property type="molecule type" value="Genomic_DNA"/>
</dbReference>
<reference evidence="2" key="1">
    <citation type="journal article" date="2019" name="Int. J. Syst. Evol. Microbiol.">
        <title>The Global Catalogue of Microorganisms (GCM) 10K type strain sequencing project: providing services to taxonomists for standard genome sequencing and annotation.</title>
        <authorList>
            <consortium name="The Broad Institute Genomics Platform"/>
            <consortium name="The Broad Institute Genome Sequencing Center for Infectious Disease"/>
            <person name="Wu L."/>
            <person name="Ma J."/>
        </authorList>
    </citation>
    <scope>NUCLEOTIDE SEQUENCE [LARGE SCALE GENOMIC DNA]</scope>
    <source>
        <strain evidence="2">NBRC 107710</strain>
    </source>
</reference>